<dbReference type="InterPro" id="IPR002654">
    <property type="entry name" value="Glyco_trans_25"/>
</dbReference>
<evidence type="ECO:0000313" key="3">
    <source>
        <dbReference type="Proteomes" id="UP000005952"/>
    </source>
</evidence>
<keyword evidence="2" id="KW-0808">Transferase</keyword>
<organism evidence="2 3">
    <name type="scientific">Hyphomicrobium denitrificans 1NES1</name>
    <dbReference type="NCBI Taxonomy" id="670307"/>
    <lineage>
        <taxon>Bacteria</taxon>
        <taxon>Pseudomonadati</taxon>
        <taxon>Pseudomonadota</taxon>
        <taxon>Alphaproteobacteria</taxon>
        <taxon>Hyphomicrobiales</taxon>
        <taxon>Hyphomicrobiaceae</taxon>
        <taxon>Hyphomicrobium</taxon>
    </lineage>
</organism>
<dbReference type="EMBL" id="CP005587">
    <property type="protein sequence ID" value="AGK56308.1"/>
    <property type="molecule type" value="Genomic_DNA"/>
</dbReference>
<dbReference type="Proteomes" id="UP000005952">
    <property type="component" value="Chromosome"/>
</dbReference>
<dbReference type="HOGENOM" id="CLU_982737_0_0_5"/>
<dbReference type="KEGG" id="hdt:HYPDE_23108"/>
<keyword evidence="3" id="KW-1185">Reference proteome</keyword>
<protein>
    <submittedName>
        <fullName evidence="2">Glycosyl transferase family protein</fullName>
    </submittedName>
</protein>
<gene>
    <name evidence="2" type="ORF">HYPDE_23108</name>
</gene>
<evidence type="ECO:0000259" key="1">
    <source>
        <dbReference type="Pfam" id="PF01755"/>
    </source>
</evidence>
<dbReference type="CDD" id="cd06532">
    <property type="entry name" value="Glyco_transf_25"/>
    <property type="match status" value="1"/>
</dbReference>
<feature type="domain" description="Glycosyl transferase family 25" evidence="1">
    <location>
        <begin position="13"/>
        <end position="167"/>
    </location>
</feature>
<dbReference type="STRING" id="670307.HYPDE_23108"/>
<dbReference type="RefSeq" id="WP_015596346.1">
    <property type="nucleotide sequence ID" value="NC_021172.1"/>
</dbReference>
<evidence type="ECO:0000313" key="2">
    <source>
        <dbReference type="EMBL" id="AGK56308.1"/>
    </source>
</evidence>
<proteinExistence type="predicted"/>
<dbReference type="AlphaFoldDB" id="N0B079"/>
<name>N0B079_9HYPH</name>
<dbReference type="GO" id="GO:0016740">
    <property type="term" value="F:transferase activity"/>
    <property type="evidence" value="ECO:0007669"/>
    <property type="project" value="UniProtKB-KW"/>
</dbReference>
<accession>N0B079</accession>
<sequence>MVQLNNSCPAAMQVFVINLASATDRLAYMSEQLGGAFERIDAVGGYAVPTRLAGNFSGAIPLLPGEIGCYASHLMAAETILARGLPYAIVLEDDAELASDFHEVVETCVGRLPAGWDIVGLSDVKHCPHHRLSQLSGDRYLVRYAHFPKTTTAYVLSRSGCRKLLAPRQRTRPIDVDIRYGWEMGLNGYGILPPPAGPSEKFASFIPKSTRRRFYWRANPLGYLKGRIKGVCKLGLVNAARAYLASSSSTVSDRQQRS</sequence>
<dbReference type="eggNOG" id="COG3306">
    <property type="taxonomic scope" value="Bacteria"/>
</dbReference>
<dbReference type="Pfam" id="PF01755">
    <property type="entry name" value="Glyco_transf_25"/>
    <property type="match status" value="1"/>
</dbReference>
<reference evidence="2 3" key="1">
    <citation type="journal article" date="2013" name="Genome Announc.">
        <title>Genome sequences for three denitrifying bacterial strains isolated from a uranium- and nitrate-contaminated subsurface environment.</title>
        <authorList>
            <person name="Venkatramanan R."/>
            <person name="Prakash O."/>
            <person name="Woyke T."/>
            <person name="Chain P."/>
            <person name="Goodwin L.A."/>
            <person name="Watson D."/>
            <person name="Brooks S."/>
            <person name="Kostka J.E."/>
            <person name="Green S.J."/>
        </authorList>
    </citation>
    <scope>NUCLEOTIDE SEQUENCE [LARGE SCALE GENOMIC DNA]</scope>
    <source>
        <strain evidence="2 3">1NES1</strain>
    </source>
</reference>